<sequence>MNPEVEKEGYARCMIIYALSLPLKDSYLFEGDHQTKFWLIAFIVEFYSLVKWIFIPCWE</sequence>
<evidence type="ECO:0000256" key="1">
    <source>
        <dbReference type="SAM" id="Phobius"/>
    </source>
</evidence>
<dbReference type="Proteomes" id="UP000235406">
    <property type="component" value="Unassembled WGS sequence"/>
</dbReference>
<dbReference type="EMBL" id="MCZK01000172">
    <property type="protein sequence ID" value="PMM62777.1"/>
    <property type="molecule type" value="Genomic_DNA"/>
</dbReference>
<reference evidence="3" key="1">
    <citation type="submission" date="2016-07" db="EMBL/GenBank/DDBJ databases">
        <title>Nontailed viruses are major unrecognized killers of bacteria in the ocean.</title>
        <authorList>
            <person name="Kauffman K."/>
            <person name="Hussain F."/>
            <person name="Yang J."/>
            <person name="Arevalo P."/>
            <person name="Brown J."/>
            <person name="Cutler M."/>
            <person name="Kelly L."/>
            <person name="Polz M.F."/>
        </authorList>
    </citation>
    <scope>NUCLEOTIDE SEQUENCE [LARGE SCALE GENOMIC DNA]</scope>
    <source>
        <strain evidence="3">10N.261.46.F8</strain>
    </source>
</reference>
<name>A0A2N7JV20_9VIBR</name>
<protein>
    <submittedName>
        <fullName evidence="2">Uncharacterized protein</fullName>
    </submittedName>
</protein>
<feature type="transmembrane region" description="Helical" evidence="1">
    <location>
        <begin position="37"/>
        <end position="58"/>
    </location>
</feature>
<keyword evidence="1" id="KW-0472">Membrane</keyword>
<evidence type="ECO:0000313" key="3">
    <source>
        <dbReference type="Proteomes" id="UP000235406"/>
    </source>
</evidence>
<comment type="caution">
    <text evidence="2">The sequence shown here is derived from an EMBL/GenBank/DDBJ whole genome shotgun (WGS) entry which is preliminary data.</text>
</comment>
<organism evidence="2 3">
    <name type="scientific">Vibrio lentus</name>
    <dbReference type="NCBI Taxonomy" id="136468"/>
    <lineage>
        <taxon>Bacteria</taxon>
        <taxon>Pseudomonadati</taxon>
        <taxon>Pseudomonadota</taxon>
        <taxon>Gammaproteobacteria</taxon>
        <taxon>Vibrionales</taxon>
        <taxon>Vibrionaceae</taxon>
        <taxon>Vibrio</taxon>
    </lineage>
</organism>
<proteinExistence type="predicted"/>
<accession>A0A2N7JV20</accession>
<keyword evidence="1" id="KW-0812">Transmembrane</keyword>
<gene>
    <name evidence="2" type="ORF">BCT49_17825</name>
</gene>
<dbReference type="AlphaFoldDB" id="A0A2N7JV20"/>
<evidence type="ECO:0000313" key="2">
    <source>
        <dbReference type="EMBL" id="PMM62777.1"/>
    </source>
</evidence>
<keyword evidence="1" id="KW-1133">Transmembrane helix</keyword>